<evidence type="ECO:0000313" key="2">
    <source>
        <dbReference type="EMBL" id="KIG18947.1"/>
    </source>
</evidence>
<organism evidence="2 3">
    <name type="scientific">Enhygromyxa salina</name>
    <dbReference type="NCBI Taxonomy" id="215803"/>
    <lineage>
        <taxon>Bacteria</taxon>
        <taxon>Pseudomonadati</taxon>
        <taxon>Myxococcota</taxon>
        <taxon>Polyangia</taxon>
        <taxon>Nannocystales</taxon>
        <taxon>Nannocystaceae</taxon>
        <taxon>Enhygromyxa</taxon>
    </lineage>
</organism>
<evidence type="ECO:0000259" key="1">
    <source>
        <dbReference type="PROSITE" id="PS50112"/>
    </source>
</evidence>
<dbReference type="CDD" id="cd00130">
    <property type="entry name" value="PAS"/>
    <property type="match status" value="1"/>
</dbReference>
<comment type="caution">
    <text evidence="2">The sequence shown here is derived from an EMBL/GenBank/DDBJ whole genome shotgun (WGS) entry which is preliminary data.</text>
</comment>
<name>A0A0C2DGZ6_9BACT</name>
<dbReference type="EMBL" id="JMCC02000007">
    <property type="protein sequence ID" value="KIG18947.1"/>
    <property type="molecule type" value="Genomic_DNA"/>
</dbReference>
<dbReference type="AlphaFoldDB" id="A0A0C2DGZ6"/>
<dbReference type="InterPro" id="IPR000014">
    <property type="entry name" value="PAS"/>
</dbReference>
<sequence>MLPLATHAWLMNDLDTILPSEAESILAAIETVDAIIEDGEGIAPMLHDAVASFLDIFGCDRAFLSFFIPISRGAPSGPIVYSRAKEAEILESVFDEDPFIDGVIATARDTMQVFAAGPNAHAIPPNSLAATKQGVRSMMLTVVQPRLGPAWFMGVHDCKRARSFTYEPRLFARFGARMADAVTRFVYLEHLDHGEARHRALFRSTSEALLIIDVGTQRIVDSNAHAARLFGWPPGQLLGAELRQLNPEMQPDGQRSDLRITELLAEAGAGVARAYEWTHRMADDELARCGVNLVALPNPERLLVRASIRVLP</sequence>
<evidence type="ECO:0000313" key="3">
    <source>
        <dbReference type="Proteomes" id="UP000031599"/>
    </source>
</evidence>
<dbReference type="PROSITE" id="PS50112">
    <property type="entry name" value="PAS"/>
    <property type="match status" value="1"/>
</dbReference>
<accession>A0A0C2DGZ6</accession>
<dbReference type="SMART" id="SM00091">
    <property type="entry name" value="PAS"/>
    <property type="match status" value="1"/>
</dbReference>
<dbReference type="Gene3D" id="3.30.450.20">
    <property type="entry name" value="PAS domain"/>
    <property type="match status" value="1"/>
</dbReference>
<reference evidence="2 3" key="1">
    <citation type="submission" date="2014-12" db="EMBL/GenBank/DDBJ databases">
        <title>Genome assembly of Enhygromyxa salina DSM 15201.</title>
        <authorList>
            <person name="Sharma G."/>
            <person name="Subramanian S."/>
        </authorList>
    </citation>
    <scope>NUCLEOTIDE SEQUENCE [LARGE SCALE GENOMIC DNA]</scope>
    <source>
        <strain evidence="2 3">DSM 15201</strain>
    </source>
</reference>
<dbReference type="SUPFAM" id="SSF55785">
    <property type="entry name" value="PYP-like sensor domain (PAS domain)"/>
    <property type="match status" value="1"/>
</dbReference>
<protein>
    <submittedName>
        <fullName evidence="2">Diguanylate cyclase/phosphodiesterase</fullName>
    </submittedName>
</protein>
<proteinExistence type="predicted"/>
<feature type="domain" description="PAS" evidence="1">
    <location>
        <begin position="194"/>
        <end position="268"/>
    </location>
</feature>
<dbReference type="Pfam" id="PF13188">
    <property type="entry name" value="PAS_8"/>
    <property type="match status" value="1"/>
</dbReference>
<dbReference type="Proteomes" id="UP000031599">
    <property type="component" value="Unassembled WGS sequence"/>
</dbReference>
<dbReference type="InterPro" id="IPR035965">
    <property type="entry name" value="PAS-like_dom_sf"/>
</dbReference>
<gene>
    <name evidence="2" type="ORF">DB30_06558</name>
</gene>